<dbReference type="PROSITE" id="PS51695">
    <property type="entry name" value="SEDOLISIN"/>
    <property type="match status" value="1"/>
</dbReference>
<keyword evidence="6 15" id="KW-0645">Protease</keyword>
<dbReference type="InterPro" id="IPR015366">
    <property type="entry name" value="S53_propep"/>
</dbReference>
<sequence length="622" mass="68706">MVGLSAVLSLALGAQAASGTTVRTPYSVKETHSVPNKWVQIGRVDPSQMLHLQIGLKQGNFDELERHLYEVSNPEHSRYGQHLSFEEVNELVKPTDETLDLVHEWLFANRVSLFDYSPAKDWINIYINVESAEHLLDTEYSLYQHEDGSTLVRTSEWSLPLHLHDRIDTIQPTTAFMRTTPQNTGYKHLQTPWMPPKYQPPTDETIAKVCEFYPVTVTCFRTLYGTIDYVPKVPGLNKIGFNNFLNETPIRPDIHLFLKKYRPEAAYQAWTFKSVEIADGPPASYANLTAEQLANALGKEANLDAQTVLGMTYPAPVYSYSTGGSPPSNPDSDTTPNTNEPYLVYINYILSQSLLPQVISNSYGDDEQTVPKSYAQRVCQSFAQLGARGTTFLVSSGDSGLGDENPTNCITNDGKNSSTFLPEFPASCPYVTTVGATEQFAPEVAAWRPDGIGPDGEDHGYFASGSGFSYYFERPWYQDGVVDVYVENLKSLYAGLYNTNGRGYPDISAQGLYFAFVWNQTFSSISGTSASTPLAASIISLVNDDLIACGRPPLGFLNPWLYKKGYKGFTDVTGGNTSSCGTAGFPVTKGWDPVTGFGTPVSFWFPAYIYLANYLVGLPEVN</sequence>
<protein>
    <recommendedName>
        <fullName evidence="4">tripeptidyl-peptidase II</fullName>
        <ecNumber evidence="4">3.4.14.10</ecNumber>
    </recommendedName>
</protein>
<evidence type="ECO:0000256" key="2">
    <source>
        <dbReference type="ARBA" id="ARBA00002451"/>
    </source>
</evidence>
<accession>A0A2J6PJ02</accession>
<evidence type="ECO:0000259" key="17">
    <source>
        <dbReference type="PROSITE" id="PS51695"/>
    </source>
</evidence>
<dbReference type="AlphaFoldDB" id="A0A2J6PJ02"/>
<dbReference type="Pfam" id="PF09286">
    <property type="entry name" value="Pro-kuma_activ"/>
    <property type="match status" value="1"/>
</dbReference>
<evidence type="ECO:0000313" key="18">
    <source>
        <dbReference type="EMBL" id="PMD13984.1"/>
    </source>
</evidence>
<evidence type="ECO:0000256" key="7">
    <source>
        <dbReference type="ARBA" id="ARBA00022723"/>
    </source>
</evidence>
<evidence type="ECO:0000313" key="19">
    <source>
        <dbReference type="Proteomes" id="UP000235672"/>
    </source>
</evidence>
<keyword evidence="12" id="KW-0843">Virulence</keyword>
<keyword evidence="19" id="KW-1185">Reference proteome</keyword>
<comment type="cofactor">
    <cofactor evidence="15">
        <name>Ca(2+)</name>
        <dbReference type="ChEBI" id="CHEBI:29108"/>
    </cofactor>
    <text evidence="15">Binds 1 Ca(2+) ion per subunit.</text>
</comment>
<evidence type="ECO:0000256" key="6">
    <source>
        <dbReference type="ARBA" id="ARBA00022670"/>
    </source>
</evidence>
<gene>
    <name evidence="18" type="ORF">NA56DRAFT_584585</name>
</gene>
<dbReference type="OrthoDB" id="409122at2759"/>
<evidence type="ECO:0000256" key="1">
    <source>
        <dbReference type="ARBA" id="ARBA00001910"/>
    </source>
</evidence>
<dbReference type="CDD" id="cd11377">
    <property type="entry name" value="Pro-peptidase_S53"/>
    <property type="match status" value="1"/>
</dbReference>
<evidence type="ECO:0000256" key="3">
    <source>
        <dbReference type="ARBA" id="ARBA00004239"/>
    </source>
</evidence>
<dbReference type="SUPFAM" id="SSF52743">
    <property type="entry name" value="Subtilisin-like"/>
    <property type="match status" value="1"/>
</dbReference>
<evidence type="ECO:0000256" key="14">
    <source>
        <dbReference type="ARBA" id="ARBA00023180"/>
    </source>
</evidence>
<comment type="catalytic activity">
    <reaction evidence="1">
        <text>Release of an N-terminal tripeptide from a polypeptide.</text>
        <dbReference type="EC" id="3.4.14.10"/>
    </reaction>
</comment>
<keyword evidence="9 15" id="KW-0378">Hydrolase</keyword>
<keyword evidence="8 16" id="KW-0732">Signal</keyword>
<feature type="chain" id="PRO_5014359888" description="tripeptidyl-peptidase II" evidence="16">
    <location>
        <begin position="17"/>
        <end position="622"/>
    </location>
</feature>
<feature type="domain" description="Peptidase S53" evidence="17">
    <location>
        <begin position="214"/>
        <end position="612"/>
    </location>
</feature>
<keyword evidence="11 15" id="KW-0106">Calcium</keyword>
<evidence type="ECO:0000256" key="15">
    <source>
        <dbReference type="PROSITE-ProRule" id="PRU01032"/>
    </source>
</evidence>
<evidence type="ECO:0000256" key="9">
    <source>
        <dbReference type="ARBA" id="ARBA00022801"/>
    </source>
</evidence>
<dbReference type="SMART" id="SM00944">
    <property type="entry name" value="Pro-kuma_activ"/>
    <property type="match status" value="1"/>
</dbReference>
<name>A0A2J6PJ02_9HELO</name>
<feature type="binding site" evidence="15">
    <location>
        <position position="572"/>
    </location>
    <ligand>
        <name>Ca(2+)</name>
        <dbReference type="ChEBI" id="CHEBI:29108"/>
    </ligand>
</feature>
<evidence type="ECO:0000256" key="16">
    <source>
        <dbReference type="SAM" id="SignalP"/>
    </source>
</evidence>
<evidence type="ECO:0000256" key="4">
    <source>
        <dbReference type="ARBA" id="ARBA00012462"/>
    </source>
</evidence>
<evidence type="ECO:0000256" key="5">
    <source>
        <dbReference type="ARBA" id="ARBA00022525"/>
    </source>
</evidence>
<dbReference type="EC" id="3.4.14.10" evidence="4"/>
<evidence type="ECO:0000256" key="10">
    <source>
        <dbReference type="ARBA" id="ARBA00022825"/>
    </source>
</evidence>
<evidence type="ECO:0000256" key="13">
    <source>
        <dbReference type="ARBA" id="ARBA00023145"/>
    </source>
</evidence>
<dbReference type="InterPro" id="IPR030400">
    <property type="entry name" value="Sedolisin_dom"/>
</dbReference>
<feature type="signal peptide" evidence="16">
    <location>
        <begin position="1"/>
        <end position="16"/>
    </location>
</feature>
<dbReference type="PANTHER" id="PTHR14218">
    <property type="entry name" value="PROTEASE S8 TRIPEPTIDYL PEPTIDASE I CLN2"/>
    <property type="match status" value="1"/>
</dbReference>
<dbReference type="GO" id="GO:0046872">
    <property type="term" value="F:metal ion binding"/>
    <property type="evidence" value="ECO:0007669"/>
    <property type="project" value="UniProtKB-UniRule"/>
</dbReference>
<feature type="active site" description="Charge relay system" evidence="15">
    <location>
        <position position="529"/>
    </location>
</feature>
<dbReference type="GO" id="GO:0004252">
    <property type="term" value="F:serine-type endopeptidase activity"/>
    <property type="evidence" value="ECO:0007669"/>
    <property type="project" value="UniProtKB-UniRule"/>
</dbReference>
<evidence type="ECO:0000256" key="11">
    <source>
        <dbReference type="ARBA" id="ARBA00022837"/>
    </source>
</evidence>
<dbReference type="SUPFAM" id="SSF54897">
    <property type="entry name" value="Protease propeptides/inhibitors"/>
    <property type="match status" value="1"/>
</dbReference>
<dbReference type="InterPro" id="IPR050819">
    <property type="entry name" value="Tripeptidyl-peptidase_I"/>
</dbReference>
<organism evidence="18 19">
    <name type="scientific">Hyaloscypha hepaticicola</name>
    <dbReference type="NCBI Taxonomy" id="2082293"/>
    <lineage>
        <taxon>Eukaryota</taxon>
        <taxon>Fungi</taxon>
        <taxon>Dikarya</taxon>
        <taxon>Ascomycota</taxon>
        <taxon>Pezizomycotina</taxon>
        <taxon>Leotiomycetes</taxon>
        <taxon>Helotiales</taxon>
        <taxon>Hyaloscyphaceae</taxon>
        <taxon>Hyaloscypha</taxon>
    </lineage>
</organism>
<proteinExistence type="predicted"/>
<keyword evidence="13" id="KW-0865">Zymogen</keyword>
<dbReference type="InterPro" id="IPR036852">
    <property type="entry name" value="Peptidase_S8/S53_dom_sf"/>
</dbReference>
<dbReference type="STRING" id="1745343.A0A2J6PJ02"/>
<comment type="function">
    <text evidence="2">Secreted tripeptidyl-peptidase which degrades proteins at acidic pHs and is involved in virulence.</text>
</comment>
<dbReference type="GO" id="GO:0008240">
    <property type="term" value="F:tripeptidyl-peptidase activity"/>
    <property type="evidence" value="ECO:0007669"/>
    <property type="project" value="UniProtKB-EC"/>
</dbReference>
<keyword evidence="14" id="KW-0325">Glycoprotein</keyword>
<feature type="binding site" evidence="15">
    <location>
        <position position="590"/>
    </location>
    <ligand>
        <name>Ca(2+)</name>
        <dbReference type="ChEBI" id="CHEBI:29108"/>
    </ligand>
</feature>
<evidence type="ECO:0000256" key="12">
    <source>
        <dbReference type="ARBA" id="ARBA00023026"/>
    </source>
</evidence>
<feature type="binding site" evidence="15">
    <location>
        <position position="571"/>
    </location>
    <ligand>
        <name>Ca(2+)</name>
        <dbReference type="ChEBI" id="CHEBI:29108"/>
    </ligand>
</feature>
<dbReference type="GO" id="GO:0006508">
    <property type="term" value="P:proteolysis"/>
    <property type="evidence" value="ECO:0007669"/>
    <property type="project" value="UniProtKB-KW"/>
</dbReference>
<keyword evidence="5" id="KW-0964">Secreted</keyword>
<dbReference type="CDD" id="cd04056">
    <property type="entry name" value="Peptidases_S53"/>
    <property type="match status" value="1"/>
</dbReference>
<dbReference type="InterPro" id="IPR000209">
    <property type="entry name" value="Peptidase_S8/S53_dom"/>
</dbReference>
<keyword evidence="7 15" id="KW-0479">Metal-binding</keyword>
<feature type="active site" description="Charge relay system" evidence="15">
    <location>
        <position position="300"/>
    </location>
</feature>
<dbReference type="Pfam" id="PF00082">
    <property type="entry name" value="Peptidase_S8"/>
    <property type="match status" value="1"/>
</dbReference>
<dbReference type="Proteomes" id="UP000235672">
    <property type="component" value="Unassembled WGS sequence"/>
</dbReference>
<dbReference type="Gene3D" id="3.40.50.200">
    <property type="entry name" value="Peptidase S8/S53 domain"/>
    <property type="match status" value="1"/>
</dbReference>
<feature type="binding site" evidence="15">
    <location>
        <position position="592"/>
    </location>
    <ligand>
        <name>Ca(2+)</name>
        <dbReference type="ChEBI" id="CHEBI:29108"/>
    </ligand>
</feature>
<dbReference type="FunFam" id="3.40.50.200:FF:000015">
    <property type="entry name" value="Tripeptidyl peptidase A"/>
    <property type="match status" value="1"/>
</dbReference>
<dbReference type="GO" id="GO:0005576">
    <property type="term" value="C:extracellular region"/>
    <property type="evidence" value="ECO:0007669"/>
    <property type="project" value="UniProtKB-SubCell"/>
</dbReference>
<dbReference type="PANTHER" id="PTHR14218:SF39">
    <property type="entry name" value="PEPTIDASE S53 DOMAIN-CONTAINING PROTEIN"/>
    <property type="match status" value="1"/>
</dbReference>
<reference evidence="18 19" key="1">
    <citation type="submission" date="2016-05" db="EMBL/GenBank/DDBJ databases">
        <title>A degradative enzymes factory behind the ericoid mycorrhizal symbiosis.</title>
        <authorList>
            <consortium name="DOE Joint Genome Institute"/>
            <person name="Martino E."/>
            <person name="Morin E."/>
            <person name="Grelet G."/>
            <person name="Kuo A."/>
            <person name="Kohler A."/>
            <person name="Daghino S."/>
            <person name="Barry K."/>
            <person name="Choi C."/>
            <person name="Cichocki N."/>
            <person name="Clum A."/>
            <person name="Copeland A."/>
            <person name="Hainaut M."/>
            <person name="Haridas S."/>
            <person name="Labutti K."/>
            <person name="Lindquist E."/>
            <person name="Lipzen A."/>
            <person name="Khouja H.-R."/>
            <person name="Murat C."/>
            <person name="Ohm R."/>
            <person name="Olson A."/>
            <person name="Spatafora J."/>
            <person name="Veneault-Fourrey C."/>
            <person name="Henrissat B."/>
            <person name="Grigoriev I."/>
            <person name="Martin F."/>
            <person name="Perotto S."/>
        </authorList>
    </citation>
    <scope>NUCLEOTIDE SEQUENCE [LARGE SCALE GENOMIC DNA]</scope>
    <source>
        <strain evidence="18 19">UAMH 7357</strain>
    </source>
</reference>
<comment type="subcellular location">
    <subcellularLocation>
        <location evidence="3">Secreted</location>
        <location evidence="3">Extracellular space</location>
    </subcellularLocation>
</comment>
<keyword evidence="10 15" id="KW-0720">Serine protease</keyword>
<dbReference type="EMBL" id="KZ613525">
    <property type="protein sequence ID" value="PMD13984.1"/>
    <property type="molecule type" value="Genomic_DNA"/>
</dbReference>
<feature type="active site" description="Charge relay system" evidence="15">
    <location>
        <position position="304"/>
    </location>
</feature>
<evidence type="ECO:0000256" key="8">
    <source>
        <dbReference type="ARBA" id="ARBA00022729"/>
    </source>
</evidence>